<keyword evidence="1" id="KW-0812">Transmembrane</keyword>
<feature type="transmembrane region" description="Helical" evidence="1">
    <location>
        <begin position="315"/>
        <end position="332"/>
    </location>
</feature>
<dbReference type="PANTHER" id="PTHR36840">
    <property type="entry name" value="BLL5714 PROTEIN"/>
    <property type="match status" value="1"/>
</dbReference>
<evidence type="ECO:0000313" key="2">
    <source>
        <dbReference type="EMBL" id="RKR90329.1"/>
    </source>
</evidence>
<feature type="transmembrane region" description="Helical" evidence="1">
    <location>
        <begin position="114"/>
        <end position="135"/>
    </location>
</feature>
<feature type="transmembrane region" description="Helical" evidence="1">
    <location>
        <begin position="147"/>
        <end position="164"/>
    </location>
</feature>
<dbReference type="Pfam" id="PF06772">
    <property type="entry name" value="LtrA"/>
    <property type="match status" value="1"/>
</dbReference>
<organism evidence="2 3">
    <name type="scientific">Micromonospora pisi</name>
    <dbReference type="NCBI Taxonomy" id="589240"/>
    <lineage>
        <taxon>Bacteria</taxon>
        <taxon>Bacillati</taxon>
        <taxon>Actinomycetota</taxon>
        <taxon>Actinomycetes</taxon>
        <taxon>Micromonosporales</taxon>
        <taxon>Micromonosporaceae</taxon>
        <taxon>Micromonospora</taxon>
    </lineage>
</organism>
<dbReference type="RefSeq" id="WP_170208659.1">
    <property type="nucleotide sequence ID" value="NZ_RBKT01000001.1"/>
</dbReference>
<keyword evidence="1" id="KW-0472">Membrane</keyword>
<sequence length="397" mass="43627">MTTPFAPRRLGDSRSTERVTVLELLFDVVFVFAITRVAQRLTDDFTIARRALLSEAGQTLLLLLALWMVWYLNAWLTSRFDPQRPDIQLVVIVTMAGSLLIAVCLPQAFGDRGLIFVCTYVVIQVGRPAYLFWALRGHPRQGATARILFWSVLAAVLWLAGGFNEDEVRGGLWTAAVLLELLGPALRWPTPILGRPKDEEWTLAEGHLAERYSQFLLIALGESVIATGIEISVRPFTAAAMTVFVAAFLTTLLFWRIFFYHAGLSLAPALARARSAIELSQSASYTLLVMVAGIIIAGVGYRLVIDHPQTPLDPAWIAVIFGGPALFLAGRVRFEYQLFGSACPSLWIGLILMIVVAPGMGFLPPIVAPLVSTLLLAVVSVLETFSRRHRAATNPTL</sequence>
<feature type="transmembrane region" description="Helical" evidence="1">
    <location>
        <begin position="283"/>
        <end position="303"/>
    </location>
</feature>
<keyword evidence="3" id="KW-1185">Reference proteome</keyword>
<dbReference type="PANTHER" id="PTHR36840:SF1">
    <property type="entry name" value="BLL5714 PROTEIN"/>
    <property type="match status" value="1"/>
</dbReference>
<reference evidence="2 3" key="1">
    <citation type="submission" date="2018-10" db="EMBL/GenBank/DDBJ databases">
        <title>Sequencing the genomes of 1000 actinobacteria strains.</title>
        <authorList>
            <person name="Klenk H.-P."/>
        </authorList>
    </citation>
    <scope>NUCLEOTIDE SEQUENCE [LARGE SCALE GENOMIC DNA]</scope>
    <source>
        <strain evidence="2 3">DSM 45175</strain>
    </source>
</reference>
<feature type="transmembrane region" description="Helical" evidence="1">
    <location>
        <begin position="339"/>
        <end position="360"/>
    </location>
</feature>
<feature type="transmembrane region" description="Helical" evidence="1">
    <location>
        <begin position="21"/>
        <end position="39"/>
    </location>
</feature>
<evidence type="ECO:0000256" key="1">
    <source>
        <dbReference type="SAM" id="Phobius"/>
    </source>
</evidence>
<feature type="transmembrane region" description="Helical" evidence="1">
    <location>
        <begin position="59"/>
        <end position="77"/>
    </location>
</feature>
<gene>
    <name evidence="2" type="ORF">BDK92_4699</name>
</gene>
<feature type="transmembrane region" description="Helical" evidence="1">
    <location>
        <begin position="366"/>
        <end position="385"/>
    </location>
</feature>
<protein>
    <submittedName>
        <fullName evidence="2">Low temperature requirement protein LtrA</fullName>
    </submittedName>
</protein>
<name>A0A495JQK2_9ACTN</name>
<feature type="transmembrane region" description="Helical" evidence="1">
    <location>
        <begin position="239"/>
        <end position="262"/>
    </location>
</feature>
<dbReference type="InterPro" id="IPR010640">
    <property type="entry name" value="Low_temperature_requirement_A"/>
</dbReference>
<proteinExistence type="predicted"/>
<dbReference type="AlphaFoldDB" id="A0A495JQK2"/>
<evidence type="ECO:0000313" key="3">
    <source>
        <dbReference type="Proteomes" id="UP000277671"/>
    </source>
</evidence>
<accession>A0A495JQK2</accession>
<dbReference type="EMBL" id="RBKT01000001">
    <property type="protein sequence ID" value="RKR90329.1"/>
    <property type="molecule type" value="Genomic_DNA"/>
</dbReference>
<dbReference type="Proteomes" id="UP000277671">
    <property type="component" value="Unassembled WGS sequence"/>
</dbReference>
<comment type="caution">
    <text evidence="2">The sequence shown here is derived from an EMBL/GenBank/DDBJ whole genome shotgun (WGS) entry which is preliminary data.</text>
</comment>
<keyword evidence="1" id="KW-1133">Transmembrane helix</keyword>
<feature type="transmembrane region" description="Helical" evidence="1">
    <location>
        <begin position="89"/>
        <end position="108"/>
    </location>
</feature>